<dbReference type="Pfam" id="PF02120">
    <property type="entry name" value="Flg_hook"/>
    <property type="match status" value="1"/>
</dbReference>
<dbReference type="CDD" id="cd17470">
    <property type="entry name" value="T3SS_Flik_C"/>
    <property type="match status" value="1"/>
</dbReference>
<feature type="region of interest" description="Disordered" evidence="1">
    <location>
        <begin position="337"/>
        <end position="400"/>
    </location>
</feature>
<dbReference type="Gene3D" id="3.30.750.140">
    <property type="match status" value="1"/>
</dbReference>
<evidence type="ECO:0000313" key="4">
    <source>
        <dbReference type="Proteomes" id="UP001596230"/>
    </source>
</evidence>
<proteinExistence type="predicted"/>
<gene>
    <name evidence="3" type="ORF">ACFP9W_04665</name>
</gene>
<dbReference type="InterPro" id="IPR021136">
    <property type="entry name" value="Flagellar_hook_control-like_C"/>
</dbReference>
<dbReference type="PANTHER" id="PTHR37533">
    <property type="entry name" value="FLAGELLAR HOOK-LENGTH CONTROL PROTEIN"/>
    <property type="match status" value="1"/>
</dbReference>
<organism evidence="3 4">
    <name type="scientific">Tatumella terrea</name>
    <dbReference type="NCBI Taxonomy" id="419007"/>
    <lineage>
        <taxon>Bacteria</taxon>
        <taxon>Pseudomonadati</taxon>
        <taxon>Pseudomonadota</taxon>
        <taxon>Gammaproteobacteria</taxon>
        <taxon>Enterobacterales</taxon>
        <taxon>Erwiniaceae</taxon>
        <taxon>Tatumella</taxon>
    </lineage>
</organism>
<keyword evidence="3" id="KW-0966">Cell projection</keyword>
<dbReference type="PANTHER" id="PTHR37533:SF2">
    <property type="entry name" value="FLAGELLAR HOOK-LENGTH CONTROL PROTEIN"/>
    <property type="match status" value="1"/>
</dbReference>
<evidence type="ECO:0000256" key="1">
    <source>
        <dbReference type="SAM" id="MobiDB-lite"/>
    </source>
</evidence>
<protein>
    <submittedName>
        <fullName evidence="3">Flagellar hook-length control protein FliK</fullName>
    </submittedName>
</protein>
<evidence type="ECO:0000313" key="3">
    <source>
        <dbReference type="EMBL" id="MFC6377385.1"/>
    </source>
</evidence>
<feature type="region of interest" description="Disordered" evidence="1">
    <location>
        <begin position="120"/>
        <end position="215"/>
    </location>
</feature>
<dbReference type="InterPro" id="IPR038610">
    <property type="entry name" value="FliK-like_C_sf"/>
</dbReference>
<accession>A0ABW1VXI1</accession>
<name>A0ABW1VXI1_9GAMM</name>
<feature type="compositionally biased region" description="Polar residues" evidence="1">
    <location>
        <begin position="349"/>
        <end position="364"/>
    </location>
</feature>
<evidence type="ECO:0000259" key="2">
    <source>
        <dbReference type="Pfam" id="PF02120"/>
    </source>
</evidence>
<dbReference type="Proteomes" id="UP001596230">
    <property type="component" value="Unassembled WGS sequence"/>
</dbReference>
<reference evidence="4" key="1">
    <citation type="journal article" date="2019" name="Int. J. Syst. Evol. Microbiol.">
        <title>The Global Catalogue of Microorganisms (GCM) 10K type strain sequencing project: providing services to taxonomists for standard genome sequencing and annotation.</title>
        <authorList>
            <consortium name="The Broad Institute Genomics Platform"/>
            <consortium name="The Broad Institute Genome Sequencing Center for Infectious Disease"/>
            <person name="Wu L."/>
            <person name="Ma J."/>
        </authorList>
    </citation>
    <scope>NUCLEOTIDE SEQUENCE [LARGE SCALE GENOMIC DNA]</scope>
    <source>
        <strain evidence="4">CGMCC 1.18518</strain>
    </source>
</reference>
<feature type="compositionally biased region" description="Low complexity" evidence="1">
    <location>
        <begin position="157"/>
        <end position="171"/>
    </location>
</feature>
<keyword evidence="3" id="KW-0282">Flagellum</keyword>
<keyword evidence="4" id="KW-1185">Reference proteome</keyword>
<feature type="region of interest" description="Disordered" evidence="1">
    <location>
        <begin position="43"/>
        <end position="72"/>
    </location>
</feature>
<keyword evidence="3" id="KW-0969">Cilium</keyword>
<feature type="domain" description="Flagellar hook-length control protein-like C-terminal" evidence="2">
    <location>
        <begin position="268"/>
        <end position="345"/>
    </location>
</feature>
<dbReference type="InterPro" id="IPR052563">
    <property type="entry name" value="FliK"/>
</dbReference>
<dbReference type="EMBL" id="JBHSUB010000006">
    <property type="protein sequence ID" value="MFC6377385.1"/>
    <property type="molecule type" value="Genomic_DNA"/>
</dbReference>
<comment type="caution">
    <text evidence="3">The sequence shown here is derived from an EMBL/GenBank/DDBJ whole genome shotgun (WGS) entry which is preliminary data.</text>
</comment>
<dbReference type="RefSeq" id="WP_212712770.1">
    <property type="nucleotide sequence ID" value="NZ_JBHSUB010000006.1"/>
</dbReference>
<feature type="compositionally biased region" description="Low complexity" evidence="1">
    <location>
        <begin position="133"/>
        <end position="144"/>
    </location>
</feature>
<sequence>MPVINHATSPAELLVARPDSPEAQPSNPSPLFASLFQQVRQLSGKGGVPADSALTPASQVKNKKNHKPAVTPADISPQILLITPDSAPVPSRLNMSGLRALTAQAAGSALRGRAATAITGAGKPATDAGPGGKLPLPAPLSAPGEHAGGARPPATSLPPETRPSSRPTSASRRNRLDDNSVPIPPRQKTTAETSRNVPFSLPAGVISPPATGIRQGRQEAHGTVTLPPFSPGTLPESLPENAPAAGSAVSLSAPVNGQSYWQTPLDQQILFMRRNGVHTAELRLHPRELGSLKISLVMNNDRTDLAFMSDHSQVRSALEAALPHLRHALAESGISLGQSHIGREPPSPSSGFTQSDHSPDQPQSKAAARQEPESLAGHNLSPEPSLQGHPPSISGVDLFA</sequence>
<feature type="compositionally biased region" description="Polar residues" evidence="1">
    <location>
        <begin position="187"/>
        <end position="197"/>
    </location>
</feature>